<dbReference type="RefSeq" id="WP_093416179.1">
    <property type="nucleotide sequence ID" value="NZ_FOZX01000003.1"/>
</dbReference>
<dbReference type="STRING" id="95161.SAMN05660874_02383"/>
<dbReference type="InterPro" id="IPR051908">
    <property type="entry name" value="Ribosomal_N-acetyltransferase"/>
</dbReference>
<dbReference type="PANTHER" id="PTHR43441">
    <property type="entry name" value="RIBOSOMAL-PROTEIN-SERINE ACETYLTRANSFERASE"/>
    <property type="match status" value="1"/>
</dbReference>
<evidence type="ECO:0000313" key="2">
    <source>
        <dbReference type="EMBL" id="SFS65861.1"/>
    </source>
</evidence>
<name>A0A1I6RMA1_9PSEU</name>
<sequence>MQGRLVRIEWAAEDDYDLIASWLKPLSPAAAMTADTREFLTPAKVKAANEDGNVRFFMAVTSDGERVGAVNYRPVNSSGSYSLGGVVGDWQKWSRGYGAEAFGLVIEHLFNGLNAHRVEFTTAAYNKETLKILTKGGFVLEGVLRDYHYLDGMYYDRTVWSILREEFEEYAAASAEHFPVVDAIPAEDKEKARELLSKFLANDPPTSLRDFEQRSGRVRAY</sequence>
<gene>
    <name evidence="2" type="ORF">SAMN05660874_02383</name>
</gene>
<keyword evidence="3" id="KW-1185">Reference proteome</keyword>
<dbReference type="Proteomes" id="UP000198852">
    <property type="component" value="Unassembled WGS sequence"/>
</dbReference>
<dbReference type="EMBL" id="FOZX01000003">
    <property type="protein sequence ID" value="SFS65861.1"/>
    <property type="molecule type" value="Genomic_DNA"/>
</dbReference>
<reference evidence="3" key="1">
    <citation type="submission" date="2016-10" db="EMBL/GenBank/DDBJ databases">
        <authorList>
            <person name="Varghese N."/>
            <person name="Submissions S."/>
        </authorList>
    </citation>
    <scope>NUCLEOTIDE SEQUENCE [LARGE SCALE GENOMIC DNA]</scope>
    <source>
        <strain evidence="3">DSM 44771</strain>
    </source>
</reference>
<dbReference type="Pfam" id="PF13302">
    <property type="entry name" value="Acetyltransf_3"/>
    <property type="match status" value="1"/>
</dbReference>
<dbReference type="PROSITE" id="PS51186">
    <property type="entry name" value="GNAT"/>
    <property type="match status" value="1"/>
</dbReference>
<dbReference type="InterPro" id="IPR000182">
    <property type="entry name" value="GNAT_dom"/>
</dbReference>
<proteinExistence type="predicted"/>
<dbReference type="GO" id="GO:0008999">
    <property type="term" value="F:protein-N-terminal-alanine acetyltransferase activity"/>
    <property type="evidence" value="ECO:0007669"/>
    <property type="project" value="TreeGrafter"/>
</dbReference>
<feature type="domain" description="N-acetyltransferase" evidence="1">
    <location>
        <begin position="6"/>
        <end position="160"/>
    </location>
</feature>
<dbReference type="Gene3D" id="3.40.630.30">
    <property type="match status" value="1"/>
</dbReference>
<dbReference type="PANTHER" id="PTHR43441:SF11">
    <property type="entry name" value="RIBOSOMAL-PROTEIN-SERINE ACETYLTRANSFERASE"/>
    <property type="match status" value="1"/>
</dbReference>
<accession>A0A1I6RMA1</accession>
<evidence type="ECO:0000313" key="3">
    <source>
        <dbReference type="Proteomes" id="UP000198852"/>
    </source>
</evidence>
<evidence type="ECO:0000259" key="1">
    <source>
        <dbReference type="PROSITE" id="PS51186"/>
    </source>
</evidence>
<dbReference type="GO" id="GO:0005737">
    <property type="term" value="C:cytoplasm"/>
    <property type="evidence" value="ECO:0007669"/>
    <property type="project" value="TreeGrafter"/>
</dbReference>
<protein>
    <submittedName>
        <fullName evidence="2">Protein N-acetyltransferase, RimJ/RimL family</fullName>
    </submittedName>
</protein>
<dbReference type="SUPFAM" id="SSF55729">
    <property type="entry name" value="Acyl-CoA N-acyltransferases (Nat)"/>
    <property type="match status" value="1"/>
</dbReference>
<dbReference type="GO" id="GO:1990189">
    <property type="term" value="F:protein N-terminal-serine acetyltransferase activity"/>
    <property type="evidence" value="ECO:0007669"/>
    <property type="project" value="TreeGrafter"/>
</dbReference>
<keyword evidence="2" id="KW-0808">Transferase</keyword>
<dbReference type="OrthoDB" id="9814648at2"/>
<organism evidence="2 3">
    <name type="scientific">Saccharopolyspora flava</name>
    <dbReference type="NCBI Taxonomy" id="95161"/>
    <lineage>
        <taxon>Bacteria</taxon>
        <taxon>Bacillati</taxon>
        <taxon>Actinomycetota</taxon>
        <taxon>Actinomycetes</taxon>
        <taxon>Pseudonocardiales</taxon>
        <taxon>Pseudonocardiaceae</taxon>
        <taxon>Saccharopolyspora</taxon>
    </lineage>
</organism>
<dbReference type="InterPro" id="IPR016181">
    <property type="entry name" value="Acyl_CoA_acyltransferase"/>
</dbReference>
<dbReference type="AlphaFoldDB" id="A0A1I6RMA1"/>